<keyword evidence="1" id="KW-0677">Repeat</keyword>
<feature type="repeat" description="PPR" evidence="2">
    <location>
        <begin position="1322"/>
        <end position="1356"/>
    </location>
</feature>
<dbReference type="InterPro" id="IPR046848">
    <property type="entry name" value="E_motif"/>
</dbReference>
<evidence type="ECO:0000313" key="4">
    <source>
        <dbReference type="EMBL" id="KAL0332110.1"/>
    </source>
</evidence>
<accession>A0AAW2MN43</accession>
<dbReference type="Pfam" id="PF13041">
    <property type="entry name" value="PPR_2"/>
    <property type="match status" value="3"/>
</dbReference>
<dbReference type="InterPro" id="IPR008581">
    <property type="entry name" value="DUF863_pln"/>
</dbReference>
<name>A0AAW2MN43_9LAMI</name>
<dbReference type="InterPro" id="IPR002885">
    <property type="entry name" value="PPR_rpt"/>
</dbReference>
<dbReference type="EMBL" id="JACGWM010000013">
    <property type="protein sequence ID" value="KAL0332110.1"/>
    <property type="molecule type" value="Genomic_DNA"/>
</dbReference>
<evidence type="ECO:0000256" key="2">
    <source>
        <dbReference type="PROSITE-ProRule" id="PRU00708"/>
    </source>
</evidence>
<dbReference type="Pfam" id="PF05904">
    <property type="entry name" value="DUF863"/>
    <property type="match status" value="2"/>
</dbReference>
<dbReference type="PANTHER" id="PTHR47926:SF452">
    <property type="entry name" value="PENTATRICOPEPTIDE REPEAT-CONTAINING PROTEIN"/>
    <property type="match status" value="1"/>
</dbReference>
<gene>
    <name evidence="4" type="ORF">Scaly_2112500</name>
</gene>
<feature type="region of interest" description="Disordered" evidence="3">
    <location>
        <begin position="104"/>
        <end position="123"/>
    </location>
</feature>
<comment type="caution">
    <text evidence="4">The sequence shown here is derived from an EMBL/GenBank/DDBJ whole genome shotgun (WGS) entry which is preliminary data.</text>
</comment>
<feature type="repeat" description="PPR" evidence="2">
    <location>
        <begin position="1221"/>
        <end position="1255"/>
    </location>
</feature>
<feature type="region of interest" description="Disordered" evidence="3">
    <location>
        <begin position="813"/>
        <end position="868"/>
    </location>
</feature>
<dbReference type="GO" id="GO:0009451">
    <property type="term" value="P:RNA modification"/>
    <property type="evidence" value="ECO:0007669"/>
    <property type="project" value="InterPro"/>
</dbReference>
<evidence type="ECO:0000256" key="1">
    <source>
        <dbReference type="ARBA" id="ARBA00022737"/>
    </source>
</evidence>
<dbReference type="GO" id="GO:0099402">
    <property type="term" value="P:plant organ development"/>
    <property type="evidence" value="ECO:0007669"/>
    <property type="project" value="UniProtKB-ARBA"/>
</dbReference>
<feature type="repeat" description="PPR" evidence="2">
    <location>
        <begin position="1423"/>
        <end position="1457"/>
    </location>
</feature>
<dbReference type="FunFam" id="1.25.40.10:FF:000158">
    <property type="entry name" value="pentatricopeptide repeat-containing protein At2g33680"/>
    <property type="match status" value="1"/>
</dbReference>
<proteinExistence type="predicted"/>
<feature type="repeat" description="PPR" evidence="2">
    <location>
        <begin position="1017"/>
        <end position="1053"/>
    </location>
</feature>
<dbReference type="Gene3D" id="1.25.40.10">
    <property type="entry name" value="Tetratricopeptide repeat domain"/>
    <property type="match status" value="3"/>
</dbReference>
<dbReference type="GO" id="GO:0003723">
    <property type="term" value="F:RNA binding"/>
    <property type="evidence" value="ECO:0007669"/>
    <property type="project" value="InterPro"/>
</dbReference>
<dbReference type="InterPro" id="IPR011990">
    <property type="entry name" value="TPR-like_helical_dom_sf"/>
</dbReference>
<protein>
    <submittedName>
        <fullName evidence="4">Pentatricopeptide repeat-containing protein</fullName>
    </submittedName>
</protein>
<evidence type="ECO:0000256" key="3">
    <source>
        <dbReference type="SAM" id="MobiDB-lite"/>
    </source>
</evidence>
<feature type="region of interest" description="Disordered" evidence="3">
    <location>
        <begin position="681"/>
        <end position="706"/>
    </location>
</feature>
<dbReference type="FunFam" id="1.25.40.10:FF:000073">
    <property type="entry name" value="Pentatricopeptide repeat-containing protein chloroplastic"/>
    <property type="match status" value="1"/>
</dbReference>
<organism evidence="4">
    <name type="scientific">Sesamum calycinum</name>
    <dbReference type="NCBI Taxonomy" id="2727403"/>
    <lineage>
        <taxon>Eukaryota</taxon>
        <taxon>Viridiplantae</taxon>
        <taxon>Streptophyta</taxon>
        <taxon>Embryophyta</taxon>
        <taxon>Tracheophyta</taxon>
        <taxon>Spermatophyta</taxon>
        <taxon>Magnoliopsida</taxon>
        <taxon>eudicotyledons</taxon>
        <taxon>Gunneridae</taxon>
        <taxon>Pentapetalae</taxon>
        <taxon>asterids</taxon>
        <taxon>lamiids</taxon>
        <taxon>Lamiales</taxon>
        <taxon>Pedaliaceae</taxon>
        <taxon>Sesamum</taxon>
    </lineage>
</organism>
<dbReference type="InterPro" id="IPR046960">
    <property type="entry name" value="PPR_At4g14850-like_plant"/>
</dbReference>
<sequence>MGTKIQGNAFLRESHSVIDLDGSTSSGTRSLYHENQLLSNGQNPDSFTSLMYRNGYLGYDSERVRRTILEHESIFRNQIQELHRLYARQQELMNEIKRRELNKDDMKGEKHRSSSLFSPIPPGDAKRTWNPPHSMADCLPTSGTCSKLFPSFPEDNSVPILPRTQDIRSLRTCEPWLSKGSVFPNGTYTLGIPADIYHRNLEKRMQERFCKLQGGEIASANRNHPASYGRDAKFSLTAVQTSQCDTEALGFNLCFIRTNHPGDTSITNPRDGVSDGLTLSRGEVYRAHGFILARLGLLQFIHFSCCISLTHFPEKRRFDKHSSVGDFGSGKSVAFPQPILAEPRKELSNCPLDMGTSVPRGKRKIFGVEISEENDGPSNVAPNISSTLDQKVGPHQENHHVVSFDSPSWISKSFVRNLELGGTNGNTGKNKADLENELSSQKRFSYHSDMNGKWLQGCSSIGSNFVKGPYQLAESHNGKCFMNMDDMKSKPAEVLKKDPENSQKFQEVVPQHHTVLADCQSNREKSRGGLPWFLKNSQDSGDPNKGMKRSYFMNLDSLQNCSQTFFGKIEMADGSFQASKQDKEISAPKDVEGGVNEINNSISTKKILGFPISNIVQSFKDPNSGDNLSWANCSGIGGDSAAKVKTDEDEDAPSAPSVPTAIVKIATTEIDLEVPAVVEFETNASSPKESKSRKMDTPQGNPGVSYEERDRIAAEAIIAILLSGKKNLVDDCVCKPPEVASSDHLKWFADTILSQSGDTPSIHVEVPLNQNGSCEEEESVPDGMDYFEFMTLKLEETKEEYYHYAPAVLNNPSDDEIGNATLSKRSRRGQSRRGDNERTSNGTYFLSGLSQRSSTRTGRGRKRLAGSPTSITTRALCSTPVQKPICQLEERSLAGWGKKTRRLPRQRCPNAIISFPKFYALNRYPSLKRADQHNDVLGVYVNLRQKNIGVHGSAITFGLKSCVELGAYEFGRNLHTDAFKFGLSCDQFVGSSLIGFYSKCDQIEEAAKVFDEIIDRDVVAYTSIITGYAQVGDRHTDKAFSVALDMQRDGFEPNRVTLVSLLQCASRLGALDEGRSIHGYAIRRRIGCPDEVFETSIMDMYIKCGDLHGGTVIFDKMSKKTTGSWNALISGHLQLGQPLEACNLFLQMVNKCNLDLIALANGLLTCADLGYLLLGKAIHCRILRRGVHLDLVGTTALIDMYCKCKHLSAAMNIFHRTDTKDDALFNVMIAGYLRNGCAFRAIETFCEMVAMCVRPNTGTIISVLSAFSDMGGIRTCKCIHGYVFRQGLEANVDIANQLITMYAKFGIITCARQVFDSTKKKDKVSWTSMMTGLVNHGLANEAMTLFGLMQRENQHPDAVTFTCLLQALNQLGSVTLAKEVHGQFYRVFLEKDITLMNSLIATYSKWGKLKMASHLFEHMAEKHLSSWNTMIAAYGMHGDCVQALKLMDQMKNKNVAPDGVTFKSILSACSHCGFVEEGLYAYSSMQEEYGITPSDEHYGCMVDLLSRAGRLEEAHNLLKHDPSRRNASTVGALLAACRIHGNTEMGERVGQWLLDIEPQNASAYCSVSNFYAGEGKWDEAAHLGAVAKGKGLKRTAGYSLIDF</sequence>
<dbReference type="PANTHER" id="PTHR47926">
    <property type="entry name" value="PENTATRICOPEPTIDE REPEAT-CONTAINING PROTEIN"/>
    <property type="match status" value="1"/>
</dbReference>
<dbReference type="Pfam" id="PF01535">
    <property type="entry name" value="PPR"/>
    <property type="match status" value="5"/>
</dbReference>
<dbReference type="NCBIfam" id="TIGR00756">
    <property type="entry name" value="PPR"/>
    <property type="match status" value="4"/>
</dbReference>
<reference evidence="4" key="1">
    <citation type="submission" date="2020-06" db="EMBL/GenBank/DDBJ databases">
        <authorList>
            <person name="Li T."/>
            <person name="Hu X."/>
            <person name="Zhang T."/>
            <person name="Song X."/>
            <person name="Zhang H."/>
            <person name="Dai N."/>
            <person name="Sheng W."/>
            <person name="Hou X."/>
            <person name="Wei L."/>
        </authorList>
    </citation>
    <scope>NUCLEOTIDE SEQUENCE</scope>
    <source>
        <strain evidence="4">KEN8</strain>
        <tissue evidence="4">Leaf</tissue>
    </source>
</reference>
<dbReference type="Pfam" id="PF20431">
    <property type="entry name" value="E_motif"/>
    <property type="match status" value="1"/>
</dbReference>
<reference evidence="4" key="2">
    <citation type="journal article" date="2024" name="Plant">
        <title>Genomic evolution and insights into agronomic trait innovations of Sesamum species.</title>
        <authorList>
            <person name="Miao H."/>
            <person name="Wang L."/>
            <person name="Qu L."/>
            <person name="Liu H."/>
            <person name="Sun Y."/>
            <person name="Le M."/>
            <person name="Wang Q."/>
            <person name="Wei S."/>
            <person name="Zheng Y."/>
            <person name="Lin W."/>
            <person name="Duan Y."/>
            <person name="Cao H."/>
            <person name="Xiong S."/>
            <person name="Wang X."/>
            <person name="Wei L."/>
            <person name="Li C."/>
            <person name="Ma Q."/>
            <person name="Ju M."/>
            <person name="Zhao R."/>
            <person name="Li G."/>
            <person name="Mu C."/>
            <person name="Tian Q."/>
            <person name="Mei H."/>
            <person name="Zhang T."/>
            <person name="Gao T."/>
            <person name="Zhang H."/>
        </authorList>
    </citation>
    <scope>NUCLEOTIDE SEQUENCE</scope>
    <source>
        <strain evidence="4">KEN8</strain>
    </source>
</reference>
<feature type="compositionally biased region" description="Low complexity" evidence="3">
    <location>
        <begin position="846"/>
        <end position="857"/>
    </location>
</feature>
<dbReference type="PROSITE" id="PS51375">
    <property type="entry name" value="PPR"/>
    <property type="match status" value="4"/>
</dbReference>